<dbReference type="VEuPathDB" id="CryptoDB:GNI_070310"/>
<reference evidence="1" key="1">
    <citation type="submission" date="2013-12" db="EMBL/GenBank/DDBJ databases">
        <authorList>
            <person name="Omoto C.K."/>
            <person name="Sibley D."/>
            <person name="Venepally P."/>
            <person name="Hadjithomas M."/>
            <person name="Karamycheva S."/>
            <person name="Brunk B."/>
            <person name="Roos D."/>
            <person name="Caler E."/>
            <person name="Lorenzi H."/>
        </authorList>
    </citation>
    <scope>NUCLEOTIDE SEQUENCE</scope>
</reference>
<comment type="caution">
    <text evidence="1">The sequence shown here is derived from an EMBL/GenBank/DDBJ whole genome shotgun (WGS) entry which is preliminary data.</text>
</comment>
<name>A0A023B7H8_GRENI</name>
<proteinExistence type="predicted"/>
<dbReference type="OMA" id="ESICAWG"/>
<dbReference type="EMBL" id="AFNH02000528">
    <property type="protein sequence ID" value="EZG67245.1"/>
    <property type="molecule type" value="Genomic_DNA"/>
</dbReference>
<dbReference type="eggNOG" id="ENOG502SQTX">
    <property type="taxonomic scope" value="Eukaryota"/>
</dbReference>
<organism evidence="1 2">
    <name type="scientific">Gregarina niphandrodes</name>
    <name type="common">Septate eugregarine</name>
    <dbReference type="NCBI Taxonomy" id="110365"/>
    <lineage>
        <taxon>Eukaryota</taxon>
        <taxon>Sar</taxon>
        <taxon>Alveolata</taxon>
        <taxon>Apicomplexa</taxon>
        <taxon>Conoidasida</taxon>
        <taxon>Gregarinasina</taxon>
        <taxon>Eugregarinorida</taxon>
        <taxon>Gregarinidae</taxon>
        <taxon>Gregarina</taxon>
    </lineage>
</organism>
<dbReference type="GeneID" id="22912575"/>
<dbReference type="Proteomes" id="UP000019763">
    <property type="component" value="Unassembled WGS sequence"/>
</dbReference>
<evidence type="ECO:0000313" key="2">
    <source>
        <dbReference type="Proteomes" id="UP000019763"/>
    </source>
</evidence>
<gene>
    <name evidence="1" type="ORF">GNI_070310</name>
</gene>
<evidence type="ECO:0000313" key="1">
    <source>
        <dbReference type="EMBL" id="EZG67245.1"/>
    </source>
</evidence>
<dbReference type="AlphaFoldDB" id="A0A023B7H8"/>
<sequence>MGSVPYGECGTTEVITDNSRVYTNLYSPIDGGQAVAVTCTCPLIEGGKCQPAASVLDSLSPVHQSSPRRLQGALVNSRATTGKSGSTLVSFSSNKQVFRFDLKNAEDGIIPWPATCDVRTNNGTGQRRIIDNGCPLDQGLLFEYHAAETPGTTIFSTAPFGSKYERSSLSITCALTEVPETKVTEMLATCPGYTAPRRSLAEASNSKTVKMKTGEPFSGMLSADSTHLKFGKTLRETAKDKEEVEVRSRVKVLEKAVSSGAFGNFEEAIRRAEEFDESVRKPEQIGGGTNRLPLDQVYNQYIHGPVAVNWGAQGSTRAWDAGVVAPILYMNGGLSPSNRGGYYSVGVHGDLLNTQWVEATQTVNVGFAKKLYGVNVDVSTGAPGAAYEVRARNVDVISAADSIDRAFGQRVAVRNFGLSYRRDLNDIIDPADSDFGTEIYVQYRTINVALGTDVLDTRYYISIGMLGVNVAATRDFDSYATNLQINWGRGWQIFLEGDFPDDGNLRLGQAVGIGKPNRMYLAVGSGVGETGLPLAAVNWQGPHAHIGLGWLEKGGERVTQYAVTVGRHTYLWENTFLPDLIRIPQI</sequence>
<accession>A0A023B7H8</accession>
<keyword evidence="2" id="KW-1185">Reference proteome</keyword>
<dbReference type="OrthoDB" id="397179at2759"/>
<protein>
    <submittedName>
        <fullName evidence="1">Uncharacterized protein</fullName>
    </submittedName>
</protein>
<dbReference type="RefSeq" id="XP_011130290.1">
    <property type="nucleotide sequence ID" value="XM_011131988.1"/>
</dbReference>